<evidence type="ECO:0000313" key="3">
    <source>
        <dbReference type="Proteomes" id="UP001164963"/>
    </source>
</evidence>
<proteinExistence type="predicted"/>
<feature type="transmembrane region" description="Helical" evidence="1">
    <location>
        <begin position="111"/>
        <end position="134"/>
    </location>
</feature>
<reference evidence="2" key="1">
    <citation type="journal article" date="2022" name="Front. Microbiol.">
        <title>Mirubactin C rescues the lethal effect of cell wall biosynthesis mutations in Bacillus subtilis.</title>
        <authorList>
            <person name="Kepplinger B."/>
            <person name="Wen X."/>
            <person name="Tyler A.R."/>
            <person name="Kim B.Y."/>
            <person name="Brown J."/>
            <person name="Banks P."/>
            <person name="Dashti Y."/>
            <person name="Mackenzie E.S."/>
            <person name="Wills C."/>
            <person name="Kawai Y."/>
            <person name="Waldron K.J."/>
            <person name="Allenby N.E.E."/>
            <person name="Wu L.J."/>
            <person name="Hall M.J."/>
            <person name="Errington J."/>
        </authorList>
    </citation>
    <scope>NUCLEOTIDE SEQUENCE</scope>
    <source>
        <strain evidence="2">MDA8-470</strain>
    </source>
</reference>
<dbReference type="RefSeq" id="WP_265541672.1">
    <property type="nucleotide sequence ID" value="NZ_CP098740.1"/>
</dbReference>
<name>A0ABY6PRL0_9ACTN</name>
<evidence type="ECO:0000313" key="2">
    <source>
        <dbReference type="EMBL" id="UZK54572.1"/>
    </source>
</evidence>
<keyword evidence="1" id="KW-0812">Transmembrane</keyword>
<dbReference type="Pfam" id="PF19608">
    <property type="entry name" value="DUF6113"/>
    <property type="match status" value="1"/>
</dbReference>
<dbReference type="InterPro" id="IPR046095">
    <property type="entry name" value="DUF6113"/>
</dbReference>
<dbReference type="EMBL" id="CP098740">
    <property type="protein sequence ID" value="UZK54572.1"/>
    <property type="molecule type" value="Genomic_DNA"/>
</dbReference>
<feature type="transmembrane region" description="Helical" evidence="1">
    <location>
        <begin position="88"/>
        <end position="105"/>
    </location>
</feature>
<keyword evidence="1" id="KW-1133">Transmembrane helix</keyword>
<gene>
    <name evidence="2" type="ORF">NEH16_10855</name>
</gene>
<dbReference type="Proteomes" id="UP001164963">
    <property type="component" value="Chromosome"/>
</dbReference>
<protein>
    <submittedName>
        <fullName evidence="2">DUF6113 family protein</fullName>
    </submittedName>
</protein>
<keyword evidence="1" id="KW-0472">Membrane</keyword>
<organism evidence="2 3">
    <name type="scientific">Streptomyces drozdowiczii</name>
    <dbReference type="NCBI Taxonomy" id="202862"/>
    <lineage>
        <taxon>Bacteria</taxon>
        <taxon>Bacillati</taxon>
        <taxon>Actinomycetota</taxon>
        <taxon>Actinomycetes</taxon>
        <taxon>Kitasatosporales</taxon>
        <taxon>Streptomycetaceae</taxon>
        <taxon>Streptomyces</taxon>
    </lineage>
</organism>
<evidence type="ECO:0000256" key="1">
    <source>
        <dbReference type="SAM" id="Phobius"/>
    </source>
</evidence>
<feature type="transmembrane region" description="Helical" evidence="1">
    <location>
        <begin position="35"/>
        <end position="52"/>
    </location>
</feature>
<accession>A0ABY6PRL0</accession>
<sequence length="151" mass="14963">MSGSSRARAGGSRTDAQKRDIPASGLAAPVNPARIAALFGLAVLGAVVGIAGTLVQPAWFPGGLLLALAAAAGLFYGGRTLTGTQPGAVAPAAGWLVSIVFLLSGRPEGDYVFGDALGLGLFMLGGMAIAVICATMPRSSGQRAESGRPAK</sequence>
<keyword evidence="3" id="KW-1185">Reference proteome</keyword>
<feature type="transmembrane region" description="Helical" evidence="1">
    <location>
        <begin position="58"/>
        <end position="76"/>
    </location>
</feature>